<dbReference type="Proteomes" id="UP001164746">
    <property type="component" value="Chromosome 17"/>
</dbReference>
<evidence type="ECO:0000313" key="9">
    <source>
        <dbReference type="Proteomes" id="UP001164746"/>
    </source>
</evidence>
<dbReference type="InterPro" id="IPR006202">
    <property type="entry name" value="Neur_chan_lig-bd"/>
</dbReference>
<dbReference type="CDD" id="cd19051">
    <property type="entry name" value="LGIC_TM_cation"/>
    <property type="match status" value="1"/>
</dbReference>
<evidence type="ECO:0000256" key="5">
    <source>
        <dbReference type="SAM" id="Phobius"/>
    </source>
</evidence>
<accession>A0ABY7GC87</accession>
<dbReference type="InterPro" id="IPR038050">
    <property type="entry name" value="Neuro_actylchol_rec"/>
</dbReference>
<keyword evidence="9" id="KW-1185">Reference proteome</keyword>
<keyword evidence="4 5" id="KW-0472">Membrane</keyword>
<proteinExistence type="predicted"/>
<sequence length="413" mass="46632">MVHVWIVESFVENVCLVRGAEILANADLLANSLITILTIASLMTLCQCQSKSDAMRLRTELFNETVYDHRIRPTNNQSAAIEVAMEFHLYAINELSDSTETLKTTGFLMVRWNEAFLQWDPDDFGGISLYHWPQKEVWKPDIALKNSYLDYNTLGVDDLNIENYHDGTMVWYPFQVNILSSTEGIYEAHIEENSPWKVLETSSSVAVEETVVTKTFTLTLQRKPMYFSLAVILPISMLAVLNICVFLLPCESGEKASYAMTAFLSFAVFLTIVSSTLPQNSKSIARISVFLIIQTAASTLITLIALVMVRLNNSGDEVKIPRWFASVMRVMTRTCRRKRGQVAPIDSATEEVNIEHDDTVPHRSDQESIKPEFTWKEVVNFLDVVCFVFFTILLFLSIAVCYYTASSGFKAGA</sequence>
<evidence type="ECO:0000259" key="7">
    <source>
        <dbReference type="Pfam" id="PF02932"/>
    </source>
</evidence>
<feature type="domain" description="Neurotransmitter-gated ion-channel transmembrane" evidence="7">
    <location>
        <begin position="231"/>
        <end position="323"/>
    </location>
</feature>
<dbReference type="InterPro" id="IPR006029">
    <property type="entry name" value="Neurotrans-gated_channel_TM"/>
</dbReference>
<feature type="transmembrane region" description="Helical" evidence="5">
    <location>
        <begin position="226"/>
        <end position="248"/>
    </location>
</feature>
<protein>
    <submittedName>
        <fullName evidence="8">ACHD-like protein</fullName>
    </submittedName>
</protein>
<dbReference type="SUPFAM" id="SSF63712">
    <property type="entry name" value="Nicotinic receptor ligand binding domain-like"/>
    <property type="match status" value="1"/>
</dbReference>
<gene>
    <name evidence="8" type="ORF">MAR_033496</name>
</gene>
<feature type="domain" description="Neurotransmitter-gated ion-channel ligand-binding" evidence="6">
    <location>
        <begin position="56"/>
        <end position="173"/>
    </location>
</feature>
<evidence type="ECO:0000256" key="4">
    <source>
        <dbReference type="ARBA" id="ARBA00023136"/>
    </source>
</evidence>
<evidence type="ECO:0000256" key="1">
    <source>
        <dbReference type="ARBA" id="ARBA00004141"/>
    </source>
</evidence>
<keyword evidence="2 5" id="KW-0812">Transmembrane</keyword>
<dbReference type="InterPro" id="IPR036719">
    <property type="entry name" value="Neuro-gated_channel_TM_sf"/>
</dbReference>
<dbReference type="Pfam" id="PF02932">
    <property type="entry name" value="Neur_chan_memb"/>
    <property type="match status" value="1"/>
</dbReference>
<dbReference type="CDD" id="cd18989">
    <property type="entry name" value="LGIC_ECD_cation"/>
    <property type="match status" value="1"/>
</dbReference>
<dbReference type="InterPro" id="IPR006201">
    <property type="entry name" value="Neur_channel"/>
</dbReference>
<evidence type="ECO:0000256" key="3">
    <source>
        <dbReference type="ARBA" id="ARBA00022989"/>
    </source>
</evidence>
<dbReference type="Pfam" id="PF02931">
    <property type="entry name" value="Neur_chan_LBD"/>
    <property type="match status" value="1"/>
</dbReference>
<dbReference type="EMBL" id="CP111028">
    <property type="protein sequence ID" value="WAR30954.1"/>
    <property type="molecule type" value="Genomic_DNA"/>
</dbReference>
<dbReference type="SUPFAM" id="SSF90112">
    <property type="entry name" value="Neurotransmitter-gated ion-channel transmembrane pore"/>
    <property type="match status" value="1"/>
</dbReference>
<keyword evidence="3 5" id="KW-1133">Transmembrane helix</keyword>
<reference evidence="8" key="1">
    <citation type="submission" date="2022-11" db="EMBL/GenBank/DDBJ databases">
        <title>Centuries of genome instability and evolution in soft-shell clam transmissible cancer (bioRxiv).</title>
        <authorList>
            <person name="Hart S.F.M."/>
            <person name="Yonemitsu M.A."/>
            <person name="Giersch R.M."/>
            <person name="Beal B.F."/>
            <person name="Arriagada G."/>
            <person name="Davis B.W."/>
            <person name="Ostrander E.A."/>
            <person name="Goff S.P."/>
            <person name="Metzger M.J."/>
        </authorList>
    </citation>
    <scope>NUCLEOTIDE SEQUENCE</scope>
    <source>
        <strain evidence="8">MELC-2E11</strain>
        <tissue evidence="8">Siphon/mantle</tissue>
    </source>
</reference>
<evidence type="ECO:0000259" key="6">
    <source>
        <dbReference type="Pfam" id="PF02931"/>
    </source>
</evidence>
<feature type="transmembrane region" description="Helical" evidence="5">
    <location>
        <begin position="260"/>
        <end position="277"/>
    </location>
</feature>
<feature type="transmembrane region" description="Helical" evidence="5">
    <location>
        <begin position="289"/>
        <end position="309"/>
    </location>
</feature>
<dbReference type="Gene3D" id="1.20.58.390">
    <property type="entry name" value="Neurotransmitter-gated ion-channel transmembrane domain"/>
    <property type="match status" value="1"/>
</dbReference>
<evidence type="ECO:0000313" key="8">
    <source>
        <dbReference type="EMBL" id="WAR30954.1"/>
    </source>
</evidence>
<feature type="transmembrane region" description="Helical" evidence="5">
    <location>
        <begin position="381"/>
        <end position="405"/>
    </location>
</feature>
<comment type="subcellular location">
    <subcellularLocation>
        <location evidence="1">Membrane</location>
        <topology evidence="1">Multi-pass membrane protein</topology>
    </subcellularLocation>
</comment>
<evidence type="ECO:0000256" key="2">
    <source>
        <dbReference type="ARBA" id="ARBA00022692"/>
    </source>
</evidence>
<dbReference type="PANTHER" id="PTHR18945">
    <property type="entry name" value="NEUROTRANSMITTER GATED ION CHANNEL"/>
    <property type="match status" value="1"/>
</dbReference>
<dbReference type="Gene3D" id="2.70.170.10">
    <property type="entry name" value="Neurotransmitter-gated ion-channel ligand-binding domain"/>
    <property type="match status" value="1"/>
</dbReference>
<dbReference type="InterPro" id="IPR036734">
    <property type="entry name" value="Neur_chan_lig-bd_sf"/>
</dbReference>
<organism evidence="8 9">
    <name type="scientific">Mya arenaria</name>
    <name type="common">Soft-shell clam</name>
    <dbReference type="NCBI Taxonomy" id="6604"/>
    <lineage>
        <taxon>Eukaryota</taxon>
        <taxon>Metazoa</taxon>
        <taxon>Spiralia</taxon>
        <taxon>Lophotrochozoa</taxon>
        <taxon>Mollusca</taxon>
        <taxon>Bivalvia</taxon>
        <taxon>Autobranchia</taxon>
        <taxon>Heteroconchia</taxon>
        <taxon>Euheterodonta</taxon>
        <taxon>Imparidentia</taxon>
        <taxon>Neoheterodontei</taxon>
        <taxon>Myida</taxon>
        <taxon>Myoidea</taxon>
        <taxon>Myidae</taxon>
        <taxon>Mya</taxon>
    </lineage>
</organism>
<name>A0ABY7GC87_MYAAR</name>